<dbReference type="Proteomes" id="UP001178461">
    <property type="component" value="Chromosome 2"/>
</dbReference>
<feature type="compositionally biased region" description="Basic and acidic residues" evidence="1">
    <location>
        <begin position="1"/>
        <end position="12"/>
    </location>
</feature>
<dbReference type="AlphaFoldDB" id="A0AA35JY84"/>
<feature type="region of interest" description="Disordered" evidence="1">
    <location>
        <begin position="1"/>
        <end position="72"/>
    </location>
</feature>
<accession>A0AA35JY84</accession>
<proteinExistence type="predicted"/>
<dbReference type="EMBL" id="OX395127">
    <property type="protein sequence ID" value="CAI5767397.1"/>
    <property type="molecule type" value="Genomic_DNA"/>
</dbReference>
<evidence type="ECO:0000256" key="1">
    <source>
        <dbReference type="SAM" id="MobiDB-lite"/>
    </source>
</evidence>
<feature type="non-terminal residue" evidence="2">
    <location>
        <position position="1"/>
    </location>
</feature>
<protein>
    <submittedName>
        <fullName evidence="2">Uncharacterized protein</fullName>
    </submittedName>
</protein>
<gene>
    <name evidence="2" type="ORF">PODLI_1B015528</name>
</gene>
<dbReference type="EMBL" id="OX395127">
    <property type="protein sequence ID" value="CAI5767398.1"/>
    <property type="molecule type" value="Genomic_DNA"/>
</dbReference>
<sequence>RDLTQRGLERKCQGRPARTKLQEKSHGKPTLTCTHTHTHTHTHTQCNKIVEQERRREKNRRERKDEGKGESHISMVMKGHLWEASQRRRKCFVYCLL</sequence>
<organism evidence="2 3">
    <name type="scientific">Podarcis lilfordi</name>
    <name type="common">Lilford's wall lizard</name>
    <dbReference type="NCBI Taxonomy" id="74358"/>
    <lineage>
        <taxon>Eukaryota</taxon>
        <taxon>Metazoa</taxon>
        <taxon>Chordata</taxon>
        <taxon>Craniata</taxon>
        <taxon>Vertebrata</taxon>
        <taxon>Euteleostomi</taxon>
        <taxon>Lepidosauria</taxon>
        <taxon>Squamata</taxon>
        <taxon>Bifurcata</taxon>
        <taxon>Unidentata</taxon>
        <taxon>Episquamata</taxon>
        <taxon>Laterata</taxon>
        <taxon>Lacertibaenia</taxon>
        <taxon>Lacertidae</taxon>
        <taxon>Podarcis</taxon>
    </lineage>
</organism>
<feature type="compositionally biased region" description="Basic and acidic residues" evidence="1">
    <location>
        <begin position="50"/>
        <end position="71"/>
    </location>
</feature>
<reference evidence="2" key="1">
    <citation type="submission" date="2022-12" db="EMBL/GenBank/DDBJ databases">
        <authorList>
            <person name="Alioto T."/>
            <person name="Alioto T."/>
            <person name="Gomez Garrido J."/>
        </authorList>
    </citation>
    <scope>NUCLEOTIDE SEQUENCE</scope>
</reference>
<evidence type="ECO:0000313" key="2">
    <source>
        <dbReference type="EMBL" id="CAI5767397.1"/>
    </source>
</evidence>
<keyword evidence="3" id="KW-1185">Reference proteome</keyword>
<name>A0AA35JY84_9SAUR</name>
<evidence type="ECO:0000313" key="3">
    <source>
        <dbReference type="Proteomes" id="UP001178461"/>
    </source>
</evidence>